<dbReference type="Proteomes" id="UP000011932">
    <property type="component" value="Chromosome"/>
</dbReference>
<keyword evidence="3 10" id="KW-0808">Transferase</keyword>
<keyword evidence="4" id="KW-0479">Metal-binding</keyword>
<evidence type="ECO:0000256" key="8">
    <source>
        <dbReference type="SAM" id="MobiDB-lite"/>
    </source>
</evidence>
<feature type="compositionally biased region" description="Basic residues" evidence="8">
    <location>
        <begin position="1"/>
        <end position="40"/>
    </location>
</feature>
<evidence type="ECO:0000256" key="6">
    <source>
        <dbReference type="ARBA" id="ARBA00022842"/>
    </source>
</evidence>
<dbReference type="EC" id="2.4.2.22" evidence="10"/>
<dbReference type="OrthoDB" id="9789690at2"/>
<evidence type="ECO:0000259" key="9">
    <source>
        <dbReference type="Pfam" id="PF00156"/>
    </source>
</evidence>
<evidence type="ECO:0000256" key="7">
    <source>
        <dbReference type="ARBA" id="ARBA00023136"/>
    </source>
</evidence>
<evidence type="ECO:0000313" key="11">
    <source>
        <dbReference type="Proteomes" id="UP000011932"/>
    </source>
</evidence>
<gene>
    <name evidence="10" type="ORF">A11S_2186</name>
</gene>
<dbReference type="PANTHER" id="PTHR39563:SF1">
    <property type="entry name" value="XANTHINE-GUANINE PHOSPHORIBOSYLTRANSFERASE"/>
    <property type="match status" value="1"/>
</dbReference>
<protein>
    <submittedName>
        <fullName evidence="10">Xanthine-guanine phosphoribosyltransferase</fullName>
        <ecNumber evidence="10">2.4.2.22</ecNumber>
    </submittedName>
</protein>
<feature type="region of interest" description="Disordered" evidence="8">
    <location>
        <begin position="1"/>
        <end position="42"/>
    </location>
</feature>
<dbReference type="PATRIC" id="fig|349215.9.peg.2118"/>
<dbReference type="InterPro" id="IPR029057">
    <property type="entry name" value="PRTase-like"/>
</dbReference>
<dbReference type="GO" id="GO:0006166">
    <property type="term" value="P:purine ribonucleoside salvage"/>
    <property type="evidence" value="ECO:0007669"/>
    <property type="project" value="UniProtKB-KW"/>
</dbReference>
<dbReference type="EMBL" id="CP003538">
    <property type="protein sequence ID" value="AGH98982.1"/>
    <property type="molecule type" value="Genomic_DNA"/>
</dbReference>
<dbReference type="HOGENOM" id="CLU_080904_3_0_5"/>
<dbReference type="CDD" id="cd06223">
    <property type="entry name" value="PRTases_typeI"/>
    <property type="match status" value="1"/>
</dbReference>
<dbReference type="NCBIfam" id="NF006613">
    <property type="entry name" value="PRK09177.1"/>
    <property type="match status" value="1"/>
</dbReference>
<feature type="domain" description="Phosphoribosyltransferase" evidence="9">
    <location>
        <begin position="54"/>
        <end position="192"/>
    </location>
</feature>
<dbReference type="InterPro" id="IPR023747">
    <property type="entry name" value="Xanthine_Guanine_PRibTrfase"/>
</dbReference>
<keyword evidence="7" id="KW-0472">Membrane</keyword>
<dbReference type="Pfam" id="PF00156">
    <property type="entry name" value="Pribosyltran"/>
    <property type="match status" value="1"/>
</dbReference>
<evidence type="ECO:0000256" key="1">
    <source>
        <dbReference type="ARBA" id="ARBA00022475"/>
    </source>
</evidence>
<proteinExistence type="predicted"/>
<evidence type="ECO:0000256" key="2">
    <source>
        <dbReference type="ARBA" id="ARBA00022676"/>
    </source>
</evidence>
<sequence length="204" mass="22569">MATASKAKKTPVQKTAKKAAPKKTVKKAAAKKTTAKKSTKKSTAPAHRDLFISWDRFHEDSKALAWRLDMPKKWVGIIAITRGGLVPACIVARELDVRLVETLGIASYDHTNQRKADILKLPQGVGTGKGWLVIDDLVDSGNTFKIARTMLPDAHFAAVYAKPKGKPTCDTYVTEISQDTWLHFPWDLTMQYSAPIAEQKARRA</sequence>
<name>M4VHY8_9BACT</name>
<keyword evidence="5" id="KW-0660">Purine salvage</keyword>
<evidence type="ECO:0000256" key="3">
    <source>
        <dbReference type="ARBA" id="ARBA00022679"/>
    </source>
</evidence>
<dbReference type="GO" id="GO:0000310">
    <property type="term" value="F:xanthine phosphoribosyltransferase activity"/>
    <property type="evidence" value="ECO:0007669"/>
    <property type="project" value="UniProtKB-EC"/>
</dbReference>
<dbReference type="InterPro" id="IPR000836">
    <property type="entry name" value="PRTase_dom"/>
</dbReference>
<evidence type="ECO:0000256" key="4">
    <source>
        <dbReference type="ARBA" id="ARBA00022723"/>
    </source>
</evidence>
<keyword evidence="2 10" id="KW-0328">Glycosyltransferase</keyword>
<dbReference type="PANTHER" id="PTHR39563">
    <property type="entry name" value="XANTHINE PHOSPHORIBOSYLTRANSFERASE"/>
    <property type="match status" value="1"/>
</dbReference>
<evidence type="ECO:0000256" key="5">
    <source>
        <dbReference type="ARBA" id="ARBA00022726"/>
    </source>
</evidence>
<dbReference type="GO" id="GO:0046872">
    <property type="term" value="F:metal ion binding"/>
    <property type="evidence" value="ECO:0007669"/>
    <property type="project" value="UniProtKB-KW"/>
</dbReference>
<dbReference type="RefSeq" id="WP_015468496.1">
    <property type="nucleotide sequence ID" value="NC_020812.1"/>
</dbReference>
<organism evidence="10 11">
    <name type="scientific">Micavibrio aeruginosavorus EPB</name>
    <dbReference type="NCBI Taxonomy" id="349215"/>
    <lineage>
        <taxon>Bacteria</taxon>
        <taxon>Pseudomonadati</taxon>
        <taxon>Bdellovibrionota</taxon>
        <taxon>Bdellovibrionia</taxon>
        <taxon>Bdellovibrionales</taxon>
        <taxon>Pseudobdellovibrionaceae</taxon>
        <taxon>Micavibrio</taxon>
    </lineage>
</organism>
<reference evidence="10 11" key="1">
    <citation type="journal article" date="2013" name="ISME J.">
        <title>By their genes ye shall know them: genomic signatures of predatory bacteria.</title>
        <authorList>
            <person name="Pasternak Z."/>
            <person name="Pietrokovski S."/>
            <person name="Rotem O."/>
            <person name="Gophna U."/>
            <person name="Lurie-Weinberger M.N."/>
            <person name="Jurkevitch E."/>
        </authorList>
    </citation>
    <scope>NUCLEOTIDE SEQUENCE [LARGE SCALE GENOMIC DNA]</scope>
    <source>
        <strain evidence="10">EPB</strain>
    </source>
</reference>
<evidence type="ECO:0000313" key="10">
    <source>
        <dbReference type="EMBL" id="AGH98982.1"/>
    </source>
</evidence>
<dbReference type="KEGG" id="man:A11S_2186"/>
<keyword evidence="1" id="KW-1003">Cell membrane</keyword>
<dbReference type="SUPFAM" id="SSF53271">
    <property type="entry name" value="PRTase-like"/>
    <property type="match status" value="1"/>
</dbReference>
<dbReference type="AlphaFoldDB" id="M4VHY8"/>
<dbReference type="Gene3D" id="3.40.50.2020">
    <property type="match status" value="1"/>
</dbReference>
<dbReference type="STRING" id="349215.A11S_2186"/>
<keyword evidence="6" id="KW-0460">Magnesium</keyword>
<accession>M4VHY8</accession>